<dbReference type="GO" id="GO:0005525">
    <property type="term" value="F:GTP binding"/>
    <property type="evidence" value="ECO:0007669"/>
    <property type="project" value="UniProtKB-KW"/>
</dbReference>
<dbReference type="Proteomes" id="UP000887159">
    <property type="component" value="Unassembled WGS sequence"/>
</dbReference>
<name>A0A8X6UT41_TRICX</name>
<evidence type="ECO:0000256" key="2">
    <source>
        <dbReference type="ARBA" id="ARBA00022741"/>
    </source>
</evidence>
<evidence type="ECO:0000313" key="8">
    <source>
        <dbReference type="Proteomes" id="UP000887159"/>
    </source>
</evidence>
<evidence type="ECO:0000256" key="3">
    <source>
        <dbReference type="ARBA" id="ARBA00023134"/>
    </source>
</evidence>
<protein>
    <submittedName>
        <fullName evidence="7">Uncharacterized protein</fullName>
    </submittedName>
</protein>
<evidence type="ECO:0000256" key="5">
    <source>
        <dbReference type="PIRSR" id="PIRSR601019-1"/>
    </source>
</evidence>
<dbReference type="FunFam" id="3.40.50.300:FF:000720">
    <property type="entry name" value="Guanine nucleotide-binding protein G(k) subunit alpha"/>
    <property type="match status" value="1"/>
</dbReference>
<dbReference type="InterPro" id="IPR001019">
    <property type="entry name" value="Gprotein_alpha_su"/>
</dbReference>
<dbReference type="GO" id="GO:0003924">
    <property type="term" value="F:GTPase activity"/>
    <property type="evidence" value="ECO:0007669"/>
    <property type="project" value="InterPro"/>
</dbReference>
<evidence type="ECO:0000256" key="1">
    <source>
        <dbReference type="ARBA" id="ARBA00022723"/>
    </source>
</evidence>
<sequence>MAAADFLHHENPPTWTGDEPATLGAERQRQPITPPNRLQESMKLFEAIWNNKYFKDIPMILFLNKKDLFREKIAKSNFKDYFPEYHVVSVCQRSVSLSNPLEKIFSVLKTKNSSTAIWAPS</sequence>
<dbReference type="Gene3D" id="3.40.50.300">
    <property type="entry name" value="P-loop containing nucleotide triphosphate hydrolases"/>
    <property type="match status" value="1"/>
</dbReference>
<feature type="compositionally biased region" description="Basic and acidic residues" evidence="6">
    <location>
        <begin position="1"/>
        <end position="11"/>
    </location>
</feature>
<dbReference type="InterPro" id="IPR027417">
    <property type="entry name" value="P-loop_NTPase"/>
</dbReference>
<accession>A0A8X6UT41</accession>
<dbReference type="EMBL" id="BMAU01021135">
    <property type="protein sequence ID" value="GFX91546.1"/>
    <property type="molecule type" value="Genomic_DNA"/>
</dbReference>
<keyword evidence="3 5" id="KW-0342">GTP-binding</keyword>
<comment type="caution">
    <text evidence="7">The sequence shown here is derived from an EMBL/GenBank/DDBJ whole genome shotgun (WGS) entry which is preliminary data.</text>
</comment>
<dbReference type="SUPFAM" id="SSF52540">
    <property type="entry name" value="P-loop containing nucleoside triphosphate hydrolases"/>
    <property type="match status" value="1"/>
</dbReference>
<keyword evidence="4" id="KW-0807">Transducer</keyword>
<dbReference type="PANTHER" id="PTHR10218:SF302">
    <property type="entry name" value="GUANINE NUCLEOTIDE-BINDING PROTEIN ALPHA-5 SUBUNIT"/>
    <property type="match status" value="1"/>
</dbReference>
<feature type="binding site" evidence="5">
    <location>
        <begin position="64"/>
        <end position="67"/>
    </location>
    <ligand>
        <name>GTP</name>
        <dbReference type="ChEBI" id="CHEBI:37565"/>
    </ligand>
</feature>
<dbReference type="GO" id="GO:0031683">
    <property type="term" value="F:G-protein beta/gamma-subunit complex binding"/>
    <property type="evidence" value="ECO:0007669"/>
    <property type="project" value="InterPro"/>
</dbReference>
<dbReference type="AlphaFoldDB" id="A0A8X6UT41"/>
<dbReference type="GO" id="GO:0005834">
    <property type="term" value="C:heterotrimeric G-protein complex"/>
    <property type="evidence" value="ECO:0007669"/>
    <property type="project" value="TreeGrafter"/>
</dbReference>
<reference evidence="7" key="1">
    <citation type="submission" date="2020-08" db="EMBL/GenBank/DDBJ databases">
        <title>Multicomponent nature underlies the extraordinary mechanical properties of spider dragline silk.</title>
        <authorList>
            <person name="Kono N."/>
            <person name="Nakamura H."/>
            <person name="Mori M."/>
            <person name="Yoshida Y."/>
            <person name="Ohtoshi R."/>
            <person name="Malay A.D."/>
            <person name="Moran D.A.P."/>
            <person name="Tomita M."/>
            <person name="Numata K."/>
            <person name="Arakawa K."/>
        </authorList>
    </citation>
    <scope>NUCLEOTIDE SEQUENCE</scope>
</reference>
<keyword evidence="1" id="KW-0479">Metal-binding</keyword>
<keyword evidence="2 5" id="KW-0547">Nucleotide-binding</keyword>
<organism evidence="7 8">
    <name type="scientific">Trichonephila clavipes</name>
    <name type="common">Golden silk orbweaver</name>
    <name type="synonym">Nephila clavipes</name>
    <dbReference type="NCBI Taxonomy" id="2585209"/>
    <lineage>
        <taxon>Eukaryota</taxon>
        <taxon>Metazoa</taxon>
        <taxon>Ecdysozoa</taxon>
        <taxon>Arthropoda</taxon>
        <taxon>Chelicerata</taxon>
        <taxon>Arachnida</taxon>
        <taxon>Araneae</taxon>
        <taxon>Araneomorphae</taxon>
        <taxon>Entelegynae</taxon>
        <taxon>Araneoidea</taxon>
        <taxon>Nephilidae</taxon>
        <taxon>Trichonephila</taxon>
    </lineage>
</organism>
<dbReference type="GO" id="GO:0007188">
    <property type="term" value="P:adenylate cyclase-modulating G protein-coupled receptor signaling pathway"/>
    <property type="evidence" value="ECO:0007669"/>
    <property type="project" value="TreeGrafter"/>
</dbReference>
<dbReference type="GO" id="GO:0046872">
    <property type="term" value="F:metal ion binding"/>
    <property type="evidence" value="ECO:0007669"/>
    <property type="project" value="UniProtKB-KW"/>
</dbReference>
<gene>
    <name evidence="7" type="ORF">TNCV_3681321</name>
</gene>
<dbReference type="PANTHER" id="PTHR10218">
    <property type="entry name" value="GTP-BINDING PROTEIN ALPHA SUBUNIT"/>
    <property type="match status" value="1"/>
</dbReference>
<evidence type="ECO:0000256" key="4">
    <source>
        <dbReference type="ARBA" id="ARBA00023224"/>
    </source>
</evidence>
<keyword evidence="8" id="KW-1185">Reference proteome</keyword>
<dbReference type="PROSITE" id="PS51882">
    <property type="entry name" value="G_ALPHA"/>
    <property type="match status" value="1"/>
</dbReference>
<evidence type="ECO:0000256" key="6">
    <source>
        <dbReference type="SAM" id="MobiDB-lite"/>
    </source>
</evidence>
<dbReference type="Pfam" id="PF00503">
    <property type="entry name" value="G-alpha"/>
    <property type="match status" value="1"/>
</dbReference>
<evidence type="ECO:0000313" key="7">
    <source>
        <dbReference type="EMBL" id="GFX91546.1"/>
    </source>
</evidence>
<dbReference type="GO" id="GO:0001664">
    <property type="term" value="F:G protein-coupled receptor binding"/>
    <property type="evidence" value="ECO:0007669"/>
    <property type="project" value="TreeGrafter"/>
</dbReference>
<dbReference type="GO" id="GO:0005737">
    <property type="term" value="C:cytoplasm"/>
    <property type="evidence" value="ECO:0007669"/>
    <property type="project" value="TreeGrafter"/>
</dbReference>
<feature type="region of interest" description="Disordered" evidence="6">
    <location>
        <begin position="1"/>
        <end position="36"/>
    </location>
</feature>
<proteinExistence type="predicted"/>